<dbReference type="EMBL" id="JAKGSG010000059">
    <property type="protein sequence ID" value="MCF4123380.1"/>
    <property type="molecule type" value="Genomic_DNA"/>
</dbReference>
<name>A0AA41QII0_9MICO</name>
<accession>A0AA41QII0</accession>
<dbReference type="AlphaFoldDB" id="A0AA41QII0"/>
<reference evidence="1" key="1">
    <citation type="submission" date="2022-01" db="EMBL/GenBank/DDBJ databases">
        <title>Antribacter sp. nov., isolated from Guizhou of China.</title>
        <authorList>
            <person name="Chengliang C."/>
            <person name="Ya Z."/>
        </authorList>
    </citation>
    <scope>NUCLEOTIDE SEQUENCE</scope>
    <source>
        <strain evidence="1">KLBMP 9083</strain>
    </source>
</reference>
<protein>
    <submittedName>
        <fullName evidence="1">Uncharacterized protein</fullName>
    </submittedName>
</protein>
<evidence type="ECO:0000313" key="2">
    <source>
        <dbReference type="Proteomes" id="UP001165405"/>
    </source>
</evidence>
<dbReference type="Proteomes" id="UP001165405">
    <property type="component" value="Unassembled WGS sequence"/>
</dbReference>
<keyword evidence="2" id="KW-1185">Reference proteome</keyword>
<sequence>MADIDAVAKSVVAPLAATVTGTKVVRDAWRLDLSPDEEYVESEVALERLQFVASALGGLGAAALPPAAGAIRSTSTITVPLADSDGGSETASLTVTLFGPGDVRALDGAQVIRRYPTPGTATAEETVLAHIEFDRPEVPWAFSPAPAAGAPVRPWLALVVVPRELVEWEAIPPGGSLPVLHAPLDELPDLAQSHLWAHAQASRNVAADKPLEVRLSPAHAPVNLSRIVSPRVLRDSTTYVAALVPTTDAGVRGGLGLTGGTLDPAWGPGSDDPVRLPAFDRWEFSTGPDGDFKELALRLRGVVAPYEVGRRFIDASIPGKPLRALEAGEPGGKQVLRCALFSPTPPRSPEQAVAETATWPDALTKDLRQELDRAGVIERAAGGDGEAPEIPDLPIVGPRIYAKLHRGVASVTGDEDEDWFAELNLRPVSRIVAGVGTRVVQKDQEPLMQSAWAQLGEVEAANRAIALAQLAELLASRLHARLDALAIDRLVQVVAPLSSRVTLTAGTTLSAAVDRSATPSTVKLGAFRRVTRPGGPLARRADVGTRQRAGRLVADDSGLRDFTRVYANPEGVAAISAEVLRTFDRAVIAEALDLAPETVLAQLETATSKLVLGGLASHLTRPERWGAIDTTFEPGRVFTERWGKRLLRRSTIPALEAVRAERLGPVIAGLGLAKPASGTRIGTELQEAAVRINDGLIDRLGPVLPPGGGPVRPGGGPVRPGGGPVLPPGGGPVRPGRARPDGIDRIDVRRDRLARQGTRIDVGELTRIGQAQGRERTEALGTLGAQADRKLAPVVESIGGIQLAEIREAMTVLVDPGGLLQIAPVPHRDRLSVTSAQLTAALDPRVTVRQSLDGRLRFSGRLAERWRLKPFIAPVMAAPRFDRPMYRALDDYDRDWLVPGLGLLPDSDFVTVLSTNDEFMEAFLVGLSDEFGRELLWRGYPTDRRGTYFHRFWSPQHDEVLTPIHAFSRTRLGRHVAVGGVAAPDDGDDRLGRAVIVVRSELVRRFPDLVIQAIRNQGTPEDPVFEAPGSPQQTATVLFAEHLEPDIALVGVDLSVEELDGPGWWIVIAEHPSATRFELPGGEQAAPSSPDHLRSTKPDGAAFALDRLHHPTRVAFEATDLVVTGE</sequence>
<comment type="caution">
    <text evidence="1">The sequence shown here is derived from an EMBL/GenBank/DDBJ whole genome shotgun (WGS) entry which is preliminary data.</text>
</comment>
<evidence type="ECO:0000313" key="1">
    <source>
        <dbReference type="EMBL" id="MCF4123380.1"/>
    </source>
</evidence>
<gene>
    <name evidence="1" type="ORF">L1785_20650</name>
</gene>
<dbReference type="RefSeq" id="WP_236091192.1">
    <property type="nucleotide sequence ID" value="NZ_JAKGSG010000059.1"/>
</dbReference>
<proteinExistence type="predicted"/>
<organism evidence="1 2">
    <name type="scientific">Antribacter soli</name>
    <dbReference type="NCBI Taxonomy" id="2910976"/>
    <lineage>
        <taxon>Bacteria</taxon>
        <taxon>Bacillati</taxon>
        <taxon>Actinomycetota</taxon>
        <taxon>Actinomycetes</taxon>
        <taxon>Micrococcales</taxon>
        <taxon>Promicromonosporaceae</taxon>
        <taxon>Antribacter</taxon>
    </lineage>
</organism>